<dbReference type="EMBL" id="NMUH01001498">
    <property type="protein sequence ID" value="MQL92894.1"/>
    <property type="molecule type" value="Genomic_DNA"/>
</dbReference>
<accession>A0A843VHV2</accession>
<dbReference type="Proteomes" id="UP000652761">
    <property type="component" value="Unassembled WGS sequence"/>
</dbReference>
<dbReference type="PANTHER" id="PTHR34686">
    <property type="entry name" value="MATERNAL EFFECT EMBRYO ARREST PROTEIN"/>
    <property type="match status" value="1"/>
</dbReference>
<reference evidence="2" key="1">
    <citation type="submission" date="2017-07" db="EMBL/GenBank/DDBJ databases">
        <title>Taro Niue Genome Assembly and Annotation.</title>
        <authorList>
            <person name="Atibalentja N."/>
            <person name="Keating K."/>
            <person name="Fields C.J."/>
        </authorList>
    </citation>
    <scope>NUCLEOTIDE SEQUENCE</scope>
    <source>
        <strain evidence="2">Niue_2</strain>
        <tissue evidence="2">Leaf</tissue>
    </source>
</reference>
<protein>
    <submittedName>
        <fullName evidence="2">Uncharacterized protein</fullName>
    </submittedName>
</protein>
<sequence>MSSRPNRSDAHLPPEEEARLTEETREYFDGIAPKRHSKPQRSEHSDRYSDALPPTDGAGIPELDRFRDLEVDTESLLRNVTLRSAQVEVFVEATNARRSSRDD</sequence>
<dbReference type="OrthoDB" id="1918800at2759"/>
<keyword evidence="3" id="KW-1185">Reference proteome</keyword>
<name>A0A843VHV2_COLES</name>
<proteinExistence type="predicted"/>
<feature type="compositionally biased region" description="Basic and acidic residues" evidence="1">
    <location>
        <begin position="1"/>
        <end position="28"/>
    </location>
</feature>
<evidence type="ECO:0000313" key="2">
    <source>
        <dbReference type="EMBL" id="MQL92894.1"/>
    </source>
</evidence>
<evidence type="ECO:0000313" key="3">
    <source>
        <dbReference type="Proteomes" id="UP000652761"/>
    </source>
</evidence>
<dbReference type="AlphaFoldDB" id="A0A843VHV2"/>
<organism evidence="2 3">
    <name type="scientific">Colocasia esculenta</name>
    <name type="common">Wild taro</name>
    <name type="synonym">Arum esculentum</name>
    <dbReference type="NCBI Taxonomy" id="4460"/>
    <lineage>
        <taxon>Eukaryota</taxon>
        <taxon>Viridiplantae</taxon>
        <taxon>Streptophyta</taxon>
        <taxon>Embryophyta</taxon>
        <taxon>Tracheophyta</taxon>
        <taxon>Spermatophyta</taxon>
        <taxon>Magnoliopsida</taxon>
        <taxon>Liliopsida</taxon>
        <taxon>Araceae</taxon>
        <taxon>Aroideae</taxon>
        <taxon>Colocasieae</taxon>
        <taxon>Colocasia</taxon>
    </lineage>
</organism>
<feature type="region of interest" description="Disordered" evidence="1">
    <location>
        <begin position="1"/>
        <end position="64"/>
    </location>
</feature>
<evidence type="ECO:0000256" key="1">
    <source>
        <dbReference type="SAM" id="MobiDB-lite"/>
    </source>
</evidence>
<feature type="compositionally biased region" description="Basic and acidic residues" evidence="1">
    <location>
        <begin position="40"/>
        <end position="49"/>
    </location>
</feature>
<gene>
    <name evidence="2" type="ORF">Taro_025544</name>
</gene>
<dbReference type="PANTHER" id="PTHR34686:SF5">
    <property type="entry name" value="OS05G0451300 PROTEIN"/>
    <property type="match status" value="1"/>
</dbReference>
<comment type="caution">
    <text evidence="2">The sequence shown here is derived from an EMBL/GenBank/DDBJ whole genome shotgun (WGS) entry which is preliminary data.</text>
</comment>